<reference evidence="1" key="1">
    <citation type="submission" date="2018-02" db="EMBL/GenBank/DDBJ databases">
        <title>Rhizophora mucronata_Transcriptome.</title>
        <authorList>
            <person name="Meera S.P."/>
            <person name="Sreeshan A."/>
            <person name="Augustine A."/>
        </authorList>
    </citation>
    <scope>NUCLEOTIDE SEQUENCE</scope>
    <source>
        <tissue evidence="1">Leaf</tissue>
    </source>
</reference>
<accession>A0A2P2PLM3</accession>
<evidence type="ECO:0000313" key="1">
    <source>
        <dbReference type="EMBL" id="MBX55638.1"/>
    </source>
</evidence>
<dbReference type="EMBL" id="GGEC01075154">
    <property type="protein sequence ID" value="MBX55638.1"/>
    <property type="molecule type" value="Transcribed_RNA"/>
</dbReference>
<organism evidence="1">
    <name type="scientific">Rhizophora mucronata</name>
    <name type="common">Asiatic mangrove</name>
    <dbReference type="NCBI Taxonomy" id="61149"/>
    <lineage>
        <taxon>Eukaryota</taxon>
        <taxon>Viridiplantae</taxon>
        <taxon>Streptophyta</taxon>
        <taxon>Embryophyta</taxon>
        <taxon>Tracheophyta</taxon>
        <taxon>Spermatophyta</taxon>
        <taxon>Magnoliopsida</taxon>
        <taxon>eudicotyledons</taxon>
        <taxon>Gunneridae</taxon>
        <taxon>Pentapetalae</taxon>
        <taxon>rosids</taxon>
        <taxon>fabids</taxon>
        <taxon>Malpighiales</taxon>
        <taxon>Rhizophoraceae</taxon>
        <taxon>Rhizophora</taxon>
    </lineage>
</organism>
<sequence>MNFFDIFFPGKLFKLARLVCTATPRSSVQLFLEIEWKRTQELNDIAFHL</sequence>
<proteinExistence type="predicted"/>
<protein>
    <submittedName>
        <fullName evidence="1">Uncharacterized protein</fullName>
    </submittedName>
</protein>
<name>A0A2P2PLM3_RHIMU</name>
<dbReference type="AlphaFoldDB" id="A0A2P2PLM3"/>